<dbReference type="PANTHER" id="PTHR37540">
    <property type="entry name" value="TRANSCRIPTION FACTOR (ACR-2), PUTATIVE-RELATED-RELATED"/>
    <property type="match status" value="1"/>
</dbReference>
<dbReference type="Proteomes" id="UP000053789">
    <property type="component" value="Unassembled WGS sequence"/>
</dbReference>
<dbReference type="PANTHER" id="PTHR37540:SF5">
    <property type="entry name" value="TRANSCRIPTION FACTOR DOMAIN-CONTAINING PROTEIN"/>
    <property type="match status" value="1"/>
</dbReference>
<dbReference type="OrthoDB" id="3469466at2759"/>
<proteinExistence type="predicted"/>
<dbReference type="EMBL" id="KN846993">
    <property type="protein sequence ID" value="KIW90370.1"/>
    <property type="molecule type" value="Genomic_DNA"/>
</dbReference>
<organism evidence="2 3">
    <name type="scientific">Cladophialophora bantiana (strain ATCC 10958 / CBS 173.52 / CDC B-1940 / NIH 8579)</name>
    <name type="common">Xylohypha bantiana</name>
    <dbReference type="NCBI Taxonomy" id="1442370"/>
    <lineage>
        <taxon>Eukaryota</taxon>
        <taxon>Fungi</taxon>
        <taxon>Dikarya</taxon>
        <taxon>Ascomycota</taxon>
        <taxon>Pezizomycotina</taxon>
        <taxon>Eurotiomycetes</taxon>
        <taxon>Chaetothyriomycetidae</taxon>
        <taxon>Chaetothyriales</taxon>
        <taxon>Herpotrichiellaceae</taxon>
        <taxon>Cladophialophora</taxon>
    </lineage>
</organism>
<gene>
    <name evidence="2" type="ORF">Z519_09015</name>
</gene>
<dbReference type="HOGENOM" id="CLU_015771_0_1_1"/>
<evidence type="ECO:0000256" key="1">
    <source>
        <dbReference type="SAM" id="MobiDB-lite"/>
    </source>
</evidence>
<evidence type="ECO:0000313" key="3">
    <source>
        <dbReference type="Proteomes" id="UP000053789"/>
    </source>
</evidence>
<name>A0A0D2HHV0_CLAB1</name>
<feature type="compositionally biased region" description="Basic residues" evidence="1">
    <location>
        <begin position="38"/>
        <end position="49"/>
    </location>
</feature>
<accession>A0A0D2HHV0</accession>
<sequence length="643" mass="71557">MACNAPASRFMFVEYSKPIEPVKGQKRRRGGPSEVRAHITKNYHRALRVKRLEALKRGGEGDAGPIERSKRDTDRKGPARDPRDGDQVRDHGDEEHGEKGEDNGLSRRRGPPCTPPDDDRNGVVALQLNTSRRLKSVLGEGRIDPFDALPVQGVPLFIHQVLDHLVEGENPHFPTGDKEWGSLIVTDKLHGISATQQALTYSWPNTVPVQRSLSNMNPVKSAWLKCGMEHPVAFHAFVYAASYHVLCAYNGQEINDSAPLLRLSHKVETIKLVNEQLQALSLSSSCKGKGGQDRSSIASSGENGNGDENGNENAAPSTTSSVPTDALIMAVTIMSIHHTRDDAVYPTIHPISPMAKVNNLHVYGAMVNDEKHIQGILLLIGRKGGLDRVELYGMADTLQLCDVYFASKYACSPNFPWRNPVKSLVSTGRHVLDPVAIDLDSKLGAGFRYLRQSPAGRQLLEVLDAFSEVTVALDHHVRGGPTAPEVEELSEVRNCTQHRLLSQMPCPLDLSRPELCVHHAVRLGTLVFSEMVIFPLPPQQRVKPRLALMLRQTLEACDLLGCWDLHSQVLLWSLTLGAIASNFTPQRPWYIEQLLQQTLLLQIQDWSILELICSRFLWWKPVCSEPLRWLWDEMFPPSTIDAT</sequence>
<keyword evidence="3" id="KW-1185">Reference proteome</keyword>
<evidence type="ECO:0000313" key="2">
    <source>
        <dbReference type="EMBL" id="KIW90370.1"/>
    </source>
</evidence>
<feature type="region of interest" description="Disordered" evidence="1">
    <location>
        <begin position="17"/>
        <end position="124"/>
    </location>
</feature>
<dbReference type="GeneID" id="27701943"/>
<feature type="region of interest" description="Disordered" evidence="1">
    <location>
        <begin position="284"/>
        <end position="321"/>
    </location>
</feature>
<feature type="compositionally biased region" description="Basic and acidic residues" evidence="1">
    <location>
        <begin position="50"/>
        <end position="105"/>
    </location>
</feature>
<dbReference type="RefSeq" id="XP_016617039.1">
    <property type="nucleotide sequence ID" value="XM_016766741.1"/>
</dbReference>
<reference evidence="2" key="1">
    <citation type="submission" date="2015-01" db="EMBL/GenBank/DDBJ databases">
        <title>The Genome Sequence of Cladophialophora bantiana CBS 173.52.</title>
        <authorList>
            <consortium name="The Broad Institute Genomics Platform"/>
            <person name="Cuomo C."/>
            <person name="de Hoog S."/>
            <person name="Gorbushina A."/>
            <person name="Stielow B."/>
            <person name="Teixiera M."/>
            <person name="Abouelleil A."/>
            <person name="Chapman S.B."/>
            <person name="Priest M."/>
            <person name="Young S.K."/>
            <person name="Wortman J."/>
            <person name="Nusbaum C."/>
            <person name="Birren B."/>
        </authorList>
    </citation>
    <scope>NUCLEOTIDE SEQUENCE [LARGE SCALE GENOMIC DNA]</scope>
    <source>
        <strain evidence="2">CBS 173.52</strain>
    </source>
</reference>
<protein>
    <submittedName>
        <fullName evidence="2">Uncharacterized protein</fullName>
    </submittedName>
</protein>
<dbReference type="VEuPathDB" id="FungiDB:Z519_09015"/>
<dbReference type="AlphaFoldDB" id="A0A0D2HHV0"/>